<keyword evidence="1" id="KW-0677">Repeat</keyword>
<feature type="domain" description="Rhodanese" evidence="2">
    <location>
        <begin position="296"/>
        <end position="367"/>
    </location>
</feature>
<name>A0ABV3PTX7_9HYPH</name>
<evidence type="ECO:0000313" key="3">
    <source>
        <dbReference type="EMBL" id="MEW9308916.1"/>
    </source>
</evidence>
<sequence>MNQQIASPDVTTPIFPAFSPAQVRAELLARREILLADLREEDAFAKGHPLWAANFPVGRLELDVPRRIPRRDVLIVLYGRDDYRDLAPLAAQKLASWGYGNVHLLDGGLAAWTQAGYELFIDVNVPSKSFGEFVEARRHTPLLPAEEVRRLIGSETPPVILDARRFDEFNTMSIPTGISVPGAELVLRVRDLAPDPKITVIVNCAGRTRSIIGTQSLINAGIPNPVAGLRNGTIGWTLAGFALDHGATQRSSQTTRQARQAAQIDARQVAERAGVRRISLAAADAIVQPGRSIYRIDVRDPEEYRSGHLPGFVNVPGGQLVQETDHAVPVRGALILLADDDGTRADMTASWLSQMGWEVLVVDPVEDKERRQLEDIRFDAVPIPQVPLVSPQDLRDWLEDGDTAVIDVTSSANYVKGHVPGAWWALRSQIAPALQAVGPAERIVVTCGSGALAAFAAKEVATLTASKVFVLEGGTGAWIADGLPVTKGEERLASIRIDRYRRPYEGTDASRQAMEDYLEWEYGLVAQLDRDGTHFFEVI</sequence>
<evidence type="ECO:0000259" key="2">
    <source>
        <dbReference type="PROSITE" id="PS50206"/>
    </source>
</evidence>
<dbReference type="CDD" id="cd01534">
    <property type="entry name" value="4RHOD_Repeat_3"/>
    <property type="match status" value="1"/>
</dbReference>
<dbReference type="Gene3D" id="3.40.250.10">
    <property type="entry name" value="Rhodanese-like domain"/>
    <property type="match status" value="4"/>
</dbReference>
<organism evidence="3 4">
    <name type="scientific">Labrys neptuniae</name>
    <dbReference type="NCBI Taxonomy" id="376174"/>
    <lineage>
        <taxon>Bacteria</taxon>
        <taxon>Pseudomonadati</taxon>
        <taxon>Pseudomonadota</taxon>
        <taxon>Alphaproteobacteria</taxon>
        <taxon>Hyphomicrobiales</taxon>
        <taxon>Xanthobacteraceae</taxon>
        <taxon>Labrys</taxon>
    </lineage>
</organism>
<proteinExistence type="predicted"/>
<reference evidence="3 4" key="1">
    <citation type="submission" date="2024-07" db="EMBL/GenBank/DDBJ databases">
        <title>Description of Labrys sedimenti sp. nov., isolated from a diclofenac-degrading enrichment culture.</title>
        <authorList>
            <person name="Tancsics A."/>
            <person name="Csepanyi A."/>
        </authorList>
    </citation>
    <scope>NUCLEOTIDE SEQUENCE [LARGE SCALE GENOMIC DNA]</scope>
    <source>
        <strain evidence="3 4">LMG 23578</strain>
    </source>
</reference>
<keyword evidence="4" id="KW-1185">Reference proteome</keyword>
<feature type="domain" description="Rhodanese" evidence="2">
    <location>
        <begin position="399"/>
        <end position="487"/>
    </location>
</feature>
<feature type="domain" description="Rhodanese" evidence="2">
    <location>
        <begin position="29"/>
        <end position="121"/>
    </location>
</feature>
<dbReference type="Pfam" id="PF00581">
    <property type="entry name" value="Rhodanese"/>
    <property type="match status" value="4"/>
</dbReference>
<dbReference type="EMBL" id="JBFNQD010000011">
    <property type="protein sequence ID" value="MEW9308916.1"/>
    <property type="molecule type" value="Genomic_DNA"/>
</dbReference>
<dbReference type="InterPro" id="IPR051126">
    <property type="entry name" value="Thiosulfate_sulfurtransferase"/>
</dbReference>
<accession>A0ABV3PTX7</accession>
<dbReference type="CDD" id="cd01532">
    <property type="entry name" value="4RHOD_Repeat_1"/>
    <property type="match status" value="1"/>
</dbReference>
<dbReference type="SUPFAM" id="SSF52821">
    <property type="entry name" value="Rhodanese/Cell cycle control phosphatase"/>
    <property type="match status" value="4"/>
</dbReference>
<comment type="caution">
    <text evidence="3">The sequence shown here is derived from an EMBL/GenBank/DDBJ whole genome shotgun (WGS) entry which is preliminary data.</text>
</comment>
<dbReference type="PROSITE" id="PS50206">
    <property type="entry name" value="RHODANESE_3"/>
    <property type="match status" value="4"/>
</dbReference>
<dbReference type="InterPro" id="IPR001763">
    <property type="entry name" value="Rhodanese-like_dom"/>
</dbReference>
<dbReference type="PANTHER" id="PTHR43855:SF1">
    <property type="entry name" value="THIOSULFATE SULFURTRANSFERASE"/>
    <property type="match status" value="1"/>
</dbReference>
<dbReference type="RefSeq" id="WP_367625783.1">
    <property type="nucleotide sequence ID" value="NZ_JBFNQD010000011.1"/>
</dbReference>
<protein>
    <submittedName>
        <fullName evidence="3">Rhodanese-related sulfurtransferase</fullName>
    </submittedName>
</protein>
<dbReference type="SMART" id="SM00450">
    <property type="entry name" value="RHOD"/>
    <property type="match status" value="4"/>
</dbReference>
<dbReference type="Proteomes" id="UP001555786">
    <property type="component" value="Unassembled WGS sequence"/>
</dbReference>
<feature type="domain" description="Rhodanese" evidence="2">
    <location>
        <begin position="154"/>
        <end position="245"/>
    </location>
</feature>
<dbReference type="PANTHER" id="PTHR43855">
    <property type="entry name" value="THIOSULFATE SULFURTRANSFERASE"/>
    <property type="match status" value="1"/>
</dbReference>
<evidence type="ECO:0000256" key="1">
    <source>
        <dbReference type="ARBA" id="ARBA00022737"/>
    </source>
</evidence>
<gene>
    <name evidence="3" type="ORF">ABXS05_25430</name>
</gene>
<dbReference type="InterPro" id="IPR036873">
    <property type="entry name" value="Rhodanese-like_dom_sf"/>
</dbReference>
<evidence type="ECO:0000313" key="4">
    <source>
        <dbReference type="Proteomes" id="UP001555786"/>
    </source>
</evidence>
<dbReference type="CDD" id="cd01535">
    <property type="entry name" value="4RHOD_Repeat_4"/>
    <property type="match status" value="1"/>
</dbReference>